<name>X1CGF0_9ZZZZ</name>
<dbReference type="AlphaFoldDB" id="X1CGF0"/>
<reference evidence="1" key="1">
    <citation type="journal article" date="2014" name="Front. Microbiol.">
        <title>High frequency of phylogenetically diverse reductive dehalogenase-homologous genes in deep subseafloor sedimentary metagenomes.</title>
        <authorList>
            <person name="Kawai M."/>
            <person name="Futagami T."/>
            <person name="Toyoda A."/>
            <person name="Takaki Y."/>
            <person name="Nishi S."/>
            <person name="Hori S."/>
            <person name="Arai W."/>
            <person name="Tsubouchi T."/>
            <person name="Morono Y."/>
            <person name="Uchiyama I."/>
            <person name="Ito T."/>
            <person name="Fujiyama A."/>
            <person name="Inagaki F."/>
            <person name="Takami H."/>
        </authorList>
    </citation>
    <scope>NUCLEOTIDE SEQUENCE</scope>
    <source>
        <strain evidence="1">Expedition CK06-06</strain>
    </source>
</reference>
<proteinExistence type="predicted"/>
<organism evidence="1">
    <name type="scientific">marine sediment metagenome</name>
    <dbReference type="NCBI Taxonomy" id="412755"/>
    <lineage>
        <taxon>unclassified sequences</taxon>
        <taxon>metagenomes</taxon>
        <taxon>ecological metagenomes</taxon>
    </lineage>
</organism>
<protein>
    <submittedName>
        <fullName evidence="1">Uncharacterized protein</fullName>
    </submittedName>
</protein>
<comment type="caution">
    <text evidence="1">The sequence shown here is derived from an EMBL/GenBank/DDBJ whole genome shotgun (WGS) entry which is preliminary data.</text>
</comment>
<gene>
    <name evidence="1" type="ORF">S01H4_64094</name>
</gene>
<feature type="non-terminal residue" evidence="1">
    <location>
        <position position="37"/>
    </location>
</feature>
<evidence type="ECO:0000313" key="1">
    <source>
        <dbReference type="EMBL" id="GAH07381.1"/>
    </source>
</evidence>
<dbReference type="EMBL" id="BART01038760">
    <property type="protein sequence ID" value="GAH07381.1"/>
    <property type="molecule type" value="Genomic_DNA"/>
</dbReference>
<sequence length="37" mass="4120">MQDFTTFTEVDGPGRLTHDAARSNFMGLRGNDADVYL</sequence>
<accession>X1CGF0</accession>